<dbReference type="Pfam" id="PF06439">
    <property type="entry name" value="3keto-disac_hyd"/>
    <property type="match status" value="1"/>
</dbReference>
<accession>A0A521DY28</accession>
<gene>
    <name evidence="3" type="ORF">SAMN06265218_11256</name>
</gene>
<name>A0A521DY28_9BACT</name>
<protein>
    <recommendedName>
        <fullName evidence="2">3-keto-alpha-glucoside-1,2-lyase/3-keto-2-hydroxy-glucal hydratase domain-containing protein</fullName>
    </recommendedName>
</protein>
<keyword evidence="1" id="KW-0812">Transmembrane</keyword>
<keyword evidence="4" id="KW-1185">Reference proteome</keyword>
<proteinExistence type="predicted"/>
<reference evidence="3 4" key="1">
    <citation type="submission" date="2017-05" db="EMBL/GenBank/DDBJ databases">
        <authorList>
            <person name="Varghese N."/>
            <person name="Submissions S."/>
        </authorList>
    </citation>
    <scope>NUCLEOTIDE SEQUENCE [LARGE SCALE GENOMIC DNA]</scope>
    <source>
        <strain evidence="3 4">DSM 21194</strain>
    </source>
</reference>
<feature type="domain" description="3-keto-alpha-glucoside-1,2-lyase/3-keto-2-hydroxy-glucal hydratase" evidence="2">
    <location>
        <begin position="36"/>
        <end position="231"/>
    </location>
</feature>
<dbReference type="GO" id="GO:0016787">
    <property type="term" value="F:hydrolase activity"/>
    <property type="evidence" value="ECO:0007669"/>
    <property type="project" value="InterPro"/>
</dbReference>
<dbReference type="AlphaFoldDB" id="A0A521DY28"/>
<evidence type="ECO:0000313" key="3">
    <source>
        <dbReference type="EMBL" id="SMO76623.1"/>
    </source>
</evidence>
<dbReference type="Gene3D" id="2.60.120.560">
    <property type="entry name" value="Exo-inulinase, domain 1"/>
    <property type="match status" value="1"/>
</dbReference>
<sequence>MIRHSALIVSLTMMMLLFGAFVLAPPGNSPETSGREWISLFDGESLNGWVQKNGTATYEVVDGVIRGTTAEGSPNSFLCTFNEFGDFELYFEVFLHDNELNSGVQIRSQTREPEGDEAYGRVNGPQVEIESSSTGSPESGYIYGEGGIGGWLISDDERKHHKTFRDGEWNQYRVVAEGPRIQVWINGEKISDLWDEEVYMTHPRGFIGLQVHGISENEGPYSVSWRNIRIKPL</sequence>
<evidence type="ECO:0000256" key="1">
    <source>
        <dbReference type="SAM" id="Phobius"/>
    </source>
</evidence>
<keyword evidence="1" id="KW-1133">Transmembrane helix</keyword>
<dbReference type="InterPro" id="IPR010496">
    <property type="entry name" value="AL/BT2_dom"/>
</dbReference>
<keyword evidence="1" id="KW-0472">Membrane</keyword>
<dbReference type="RefSeq" id="WP_221930050.1">
    <property type="nucleotide sequence ID" value="NZ_FXTH01000012.1"/>
</dbReference>
<evidence type="ECO:0000313" key="4">
    <source>
        <dbReference type="Proteomes" id="UP000317593"/>
    </source>
</evidence>
<evidence type="ECO:0000259" key="2">
    <source>
        <dbReference type="Pfam" id="PF06439"/>
    </source>
</evidence>
<organism evidence="3 4">
    <name type="scientific">Fodinibius sediminis</name>
    <dbReference type="NCBI Taxonomy" id="1214077"/>
    <lineage>
        <taxon>Bacteria</taxon>
        <taxon>Pseudomonadati</taxon>
        <taxon>Balneolota</taxon>
        <taxon>Balneolia</taxon>
        <taxon>Balneolales</taxon>
        <taxon>Balneolaceae</taxon>
        <taxon>Fodinibius</taxon>
    </lineage>
</organism>
<feature type="transmembrane region" description="Helical" evidence="1">
    <location>
        <begin position="7"/>
        <end position="24"/>
    </location>
</feature>
<dbReference type="EMBL" id="FXTH01000012">
    <property type="protein sequence ID" value="SMO76623.1"/>
    <property type="molecule type" value="Genomic_DNA"/>
</dbReference>
<dbReference type="Proteomes" id="UP000317593">
    <property type="component" value="Unassembled WGS sequence"/>
</dbReference>